<gene>
    <name evidence="1" type="ORF">SDC9_119754</name>
</gene>
<accession>A0A645C5Y3</accession>
<sequence>MGGGCRSGDEADLDGLLAGGDHVQALLEVLERELVGADLVQREFAGLDQLDGGRPAVRAEVCTQDVELLVVGDDRPVDRDVLLEDRVLHVAAELAQQVEALRDGRGVPGALQVDVGAVATGEVLDDLDRILFGDVDRHRRAGLLGDLQLARIHVEGDDPGRRLRCGTGDHAEADRAGTGHHHGVVEADVRPLDGVQGAGQRLGERGVGRRDVLADPVHQGVGADHHVLLHAARVGALEAVHVVRLAHVVIAVVTVEAVPARDDLLQHDPVVELDPPVGPRLVIQADDPPGDLVPRDDLGLGPGRPVLIAPELRRTGPVLQVAGADTHRLDLEQQFPGPAGRHRQLLQAVVARPVIDDCLHRLGKCVVHL</sequence>
<reference evidence="1" key="1">
    <citation type="submission" date="2019-08" db="EMBL/GenBank/DDBJ databases">
        <authorList>
            <person name="Kucharzyk K."/>
            <person name="Murdoch R.W."/>
            <person name="Higgins S."/>
            <person name="Loffler F."/>
        </authorList>
    </citation>
    <scope>NUCLEOTIDE SEQUENCE</scope>
</reference>
<dbReference type="EMBL" id="VSSQ01024949">
    <property type="protein sequence ID" value="MPM72778.1"/>
    <property type="molecule type" value="Genomic_DNA"/>
</dbReference>
<evidence type="ECO:0000313" key="1">
    <source>
        <dbReference type="EMBL" id="MPM72778.1"/>
    </source>
</evidence>
<organism evidence="1">
    <name type="scientific">bioreactor metagenome</name>
    <dbReference type="NCBI Taxonomy" id="1076179"/>
    <lineage>
        <taxon>unclassified sequences</taxon>
        <taxon>metagenomes</taxon>
        <taxon>ecological metagenomes</taxon>
    </lineage>
</organism>
<comment type="caution">
    <text evidence="1">The sequence shown here is derived from an EMBL/GenBank/DDBJ whole genome shotgun (WGS) entry which is preliminary data.</text>
</comment>
<proteinExistence type="predicted"/>
<dbReference type="AlphaFoldDB" id="A0A645C5Y3"/>
<protein>
    <submittedName>
        <fullName evidence="1">Uncharacterized protein</fullName>
    </submittedName>
</protein>
<name>A0A645C5Y3_9ZZZZ</name>